<evidence type="ECO:0000313" key="2">
    <source>
        <dbReference type="Proteomes" id="UP001345219"/>
    </source>
</evidence>
<name>A0AAN7QTU3_9MYRT</name>
<gene>
    <name evidence="1" type="ORF">SAY87_015660</name>
</gene>
<reference evidence="1 2" key="1">
    <citation type="journal article" date="2023" name="Hortic Res">
        <title>Pangenome of water caltrop reveals structural variations and asymmetric subgenome divergence after allopolyploidization.</title>
        <authorList>
            <person name="Zhang X."/>
            <person name="Chen Y."/>
            <person name="Wang L."/>
            <person name="Yuan Y."/>
            <person name="Fang M."/>
            <person name="Shi L."/>
            <person name="Lu R."/>
            <person name="Comes H.P."/>
            <person name="Ma Y."/>
            <person name="Chen Y."/>
            <person name="Huang G."/>
            <person name="Zhou Y."/>
            <person name="Zheng Z."/>
            <person name="Qiu Y."/>
        </authorList>
    </citation>
    <scope>NUCLEOTIDE SEQUENCE [LARGE SCALE GENOMIC DNA]</scope>
    <source>
        <tissue evidence="1">Roots</tissue>
    </source>
</reference>
<sequence length="108" mass="12089">MQIFTGESLNVLVRWMLLVRPGRGFIMGRILDPGARVIGTATDDSVVGLLGLITWIMMDQFQLVKMVIHSTAHLLIAPMRKPSPRSFLSLQMDLMHPADKFNSQVQGQ</sequence>
<dbReference type="EMBL" id="JAXIOK010000001">
    <property type="protein sequence ID" value="KAK4779554.1"/>
    <property type="molecule type" value="Genomic_DNA"/>
</dbReference>
<evidence type="ECO:0000313" key="1">
    <source>
        <dbReference type="EMBL" id="KAK4779554.1"/>
    </source>
</evidence>
<keyword evidence="2" id="KW-1185">Reference proteome</keyword>
<comment type="caution">
    <text evidence="1">The sequence shown here is derived from an EMBL/GenBank/DDBJ whole genome shotgun (WGS) entry which is preliminary data.</text>
</comment>
<dbReference type="Proteomes" id="UP001345219">
    <property type="component" value="Chromosome 13"/>
</dbReference>
<organism evidence="1 2">
    <name type="scientific">Trapa incisa</name>
    <dbReference type="NCBI Taxonomy" id="236973"/>
    <lineage>
        <taxon>Eukaryota</taxon>
        <taxon>Viridiplantae</taxon>
        <taxon>Streptophyta</taxon>
        <taxon>Embryophyta</taxon>
        <taxon>Tracheophyta</taxon>
        <taxon>Spermatophyta</taxon>
        <taxon>Magnoliopsida</taxon>
        <taxon>eudicotyledons</taxon>
        <taxon>Gunneridae</taxon>
        <taxon>Pentapetalae</taxon>
        <taxon>rosids</taxon>
        <taxon>malvids</taxon>
        <taxon>Myrtales</taxon>
        <taxon>Lythraceae</taxon>
        <taxon>Trapa</taxon>
    </lineage>
</organism>
<dbReference type="AlphaFoldDB" id="A0AAN7QTU3"/>
<proteinExistence type="predicted"/>
<protein>
    <submittedName>
        <fullName evidence="1">Uncharacterized protein</fullName>
    </submittedName>
</protein>
<accession>A0AAN7QTU3</accession>